<dbReference type="Proteomes" id="UP001500767">
    <property type="component" value="Unassembled WGS sequence"/>
</dbReference>
<dbReference type="PANTHER" id="PTHR42716:SF2">
    <property type="entry name" value="L-ASPARTATE OXIDASE, CHLOROPLASTIC"/>
    <property type="match status" value="1"/>
</dbReference>
<evidence type="ECO:0000256" key="2">
    <source>
        <dbReference type="ARBA" id="ARBA00021901"/>
    </source>
</evidence>
<dbReference type="Gene3D" id="3.50.50.60">
    <property type="entry name" value="FAD/NAD(P)-binding domain"/>
    <property type="match status" value="1"/>
</dbReference>
<dbReference type="SUPFAM" id="SSF51905">
    <property type="entry name" value="FAD/NAD(P)-binding domain"/>
    <property type="match status" value="1"/>
</dbReference>
<evidence type="ECO:0000259" key="10">
    <source>
        <dbReference type="Pfam" id="PF00890"/>
    </source>
</evidence>
<feature type="region of interest" description="Disordered" evidence="9">
    <location>
        <begin position="1"/>
        <end position="20"/>
    </location>
</feature>
<keyword evidence="3" id="KW-0285">Flavoprotein</keyword>
<sequence>MSGTRGRGATRPAGVADGPAHELETDVLVLGGGPAGTWAAVSAAEQGVRVVLADKGWCGTSGATASGGNNLWAVPPGAAREDALRAREAIAGGLTDVGWMDRVLDQTWRRLDDLGTWGYPFPREADGTEHRTSLQGPEYMRRMRRRVHRSGVTILDHHPALELLADADGAVVGAAGLARQQGLAPWRVRARAVVLATGGCAFLSGGFGTNVDTGDGQLMAAEAGAELSGMEFSTAYALSAAWGVHTKGLMLKFASYYDADGTRLEPPPGVHGRAFAARLLTEGVEVHARLDQAPPHLRAAMREAQPNYFVPLEKAGVDPFEDRYPLRMVYEGTVRGTGGLRVVDEGCATTVPGLHVAGDAATRELVTGSISGGGSHNGAWAISSGTFAGRGAAATARARRGPVAPGEPLGRVGLRPGGRVDPEAADAVVAAVQEEVLPPALTARRDGVRLAVTGRRLETVWTQAGDALGGEGRDALRARRAAALTANARWVTAAALARPETRGMHRRTDRPDVDPGWGHRLLVGGLDRVWTRPDPVLPRLVDGTPVAVPAPQAAAPTAYEQRRAS</sequence>
<name>A0ABP6XD03_9ACTN</name>
<organism evidence="11 12">
    <name type="scientific">Microlunatus spumicola</name>
    <dbReference type="NCBI Taxonomy" id="81499"/>
    <lineage>
        <taxon>Bacteria</taxon>
        <taxon>Bacillati</taxon>
        <taxon>Actinomycetota</taxon>
        <taxon>Actinomycetes</taxon>
        <taxon>Propionibacteriales</taxon>
        <taxon>Propionibacteriaceae</taxon>
        <taxon>Microlunatus</taxon>
    </lineage>
</organism>
<proteinExistence type="predicted"/>
<accession>A0ABP6XD03</accession>
<dbReference type="RefSeq" id="WP_204910689.1">
    <property type="nucleotide sequence ID" value="NZ_BAAAYR010000002.1"/>
</dbReference>
<evidence type="ECO:0000256" key="8">
    <source>
        <dbReference type="ARBA" id="ARBA00048305"/>
    </source>
</evidence>
<dbReference type="Gene3D" id="1.20.58.100">
    <property type="entry name" value="Fumarate reductase/succinate dehydrogenase flavoprotein-like, C-terminal domain"/>
    <property type="match status" value="1"/>
</dbReference>
<dbReference type="InterPro" id="IPR037099">
    <property type="entry name" value="Fum_R/Succ_DH_flav-like_C_sf"/>
</dbReference>
<evidence type="ECO:0000256" key="5">
    <source>
        <dbReference type="ARBA" id="ARBA00023002"/>
    </source>
</evidence>
<reference evidence="12" key="1">
    <citation type="journal article" date="2019" name="Int. J. Syst. Evol. Microbiol.">
        <title>The Global Catalogue of Microorganisms (GCM) 10K type strain sequencing project: providing services to taxonomists for standard genome sequencing and annotation.</title>
        <authorList>
            <consortium name="The Broad Institute Genomics Platform"/>
            <consortium name="The Broad Institute Genome Sequencing Center for Infectious Disease"/>
            <person name="Wu L."/>
            <person name="Ma J."/>
        </authorList>
    </citation>
    <scope>NUCLEOTIDE SEQUENCE [LARGE SCALE GENOMIC DNA]</scope>
    <source>
        <strain evidence="12">JCM 16540</strain>
    </source>
</reference>
<dbReference type="Pfam" id="PF00890">
    <property type="entry name" value="FAD_binding_2"/>
    <property type="match status" value="1"/>
</dbReference>
<feature type="compositionally biased region" description="Low complexity" evidence="9">
    <location>
        <begin position="1"/>
        <end position="14"/>
    </location>
</feature>
<evidence type="ECO:0000313" key="12">
    <source>
        <dbReference type="Proteomes" id="UP001500767"/>
    </source>
</evidence>
<dbReference type="EMBL" id="BAAAYR010000002">
    <property type="protein sequence ID" value="GAA3565293.1"/>
    <property type="molecule type" value="Genomic_DNA"/>
</dbReference>
<evidence type="ECO:0000313" key="11">
    <source>
        <dbReference type="EMBL" id="GAA3565293.1"/>
    </source>
</evidence>
<comment type="cofactor">
    <cofactor evidence="1">
        <name>FAD</name>
        <dbReference type="ChEBI" id="CHEBI:57692"/>
    </cofactor>
</comment>
<dbReference type="InterPro" id="IPR005288">
    <property type="entry name" value="NadB"/>
</dbReference>
<evidence type="ECO:0000256" key="1">
    <source>
        <dbReference type="ARBA" id="ARBA00001974"/>
    </source>
</evidence>
<dbReference type="PANTHER" id="PTHR42716">
    <property type="entry name" value="L-ASPARTATE OXIDASE"/>
    <property type="match status" value="1"/>
</dbReference>
<keyword evidence="5" id="KW-0560">Oxidoreductase</keyword>
<keyword evidence="12" id="KW-1185">Reference proteome</keyword>
<evidence type="ECO:0000256" key="9">
    <source>
        <dbReference type="SAM" id="MobiDB-lite"/>
    </source>
</evidence>
<protein>
    <recommendedName>
        <fullName evidence="2">L-aspartate oxidase</fullName>
    </recommendedName>
    <alternativeName>
        <fullName evidence="7">Quinolinate synthase B</fullName>
    </alternativeName>
</protein>
<comment type="catalytic activity">
    <reaction evidence="8">
        <text>L-aspartate + O2 = iminosuccinate + H2O2</text>
        <dbReference type="Rhea" id="RHEA:25876"/>
        <dbReference type="ChEBI" id="CHEBI:15379"/>
        <dbReference type="ChEBI" id="CHEBI:16240"/>
        <dbReference type="ChEBI" id="CHEBI:29991"/>
        <dbReference type="ChEBI" id="CHEBI:77875"/>
        <dbReference type="EC" id="1.4.3.16"/>
    </reaction>
    <physiologicalReaction direction="left-to-right" evidence="8">
        <dbReference type="Rhea" id="RHEA:25877"/>
    </physiologicalReaction>
</comment>
<dbReference type="PRINTS" id="PR00368">
    <property type="entry name" value="FADPNR"/>
</dbReference>
<evidence type="ECO:0000256" key="3">
    <source>
        <dbReference type="ARBA" id="ARBA00022630"/>
    </source>
</evidence>
<evidence type="ECO:0000256" key="4">
    <source>
        <dbReference type="ARBA" id="ARBA00022827"/>
    </source>
</evidence>
<dbReference type="InterPro" id="IPR036188">
    <property type="entry name" value="FAD/NAD-bd_sf"/>
</dbReference>
<dbReference type="SUPFAM" id="SSF46977">
    <property type="entry name" value="Succinate dehydrogenase/fumarate reductase flavoprotein C-terminal domain"/>
    <property type="match status" value="1"/>
</dbReference>
<comment type="function">
    <text evidence="6">Catalyzes the oxidation of L-aspartate to iminoaspartate, the first step in the de novo biosynthesis of NAD(+).</text>
</comment>
<keyword evidence="4" id="KW-0274">FAD</keyword>
<evidence type="ECO:0000256" key="6">
    <source>
        <dbReference type="ARBA" id="ARBA00029426"/>
    </source>
</evidence>
<comment type="caution">
    <text evidence="11">The sequence shown here is derived from an EMBL/GenBank/DDBJ whole genome shotgun (WGS) entry which is preliminary data.</text>
</comment>
<feature type="domain" description="FAD-dependent oxidoreductase 2 FAD-binding" evidence="10">
    <location>
        <begin position="26"/>
        <end position="234"/>
    </location>
</feature>
<dbReference type="InterPro" id="IPR003953">
    <property type="entry name" value="FAD-dep_OxRdtase_2_FAD-bd"/>
</dbReference>
<gene>
    <name evidence="11" type="ORF">GCM10022197_21340</name>
</gene>
<evidence type="ECO:0000256" key="7">
    <source>
        <dbReference type="ARBA" id="ARBA00030386"/>
    </source>
</evidence>